<evidence type="ECO:0000259" key="2">
    <source>
        <dbReference type="Pfam" id="PF16212"/>
    </source>
</evidence>
<keyword evidence="4" id="KW-1185">Reference proteome</keyword>
<keyword evidence="1" id="KW-0812">Transmembrane</keyword>
<name>A0ABD0NDX8_CIRMR</name>
<feature type="non-terminal residue" evidence="3">
    <location>
        <position position="1"/>
    </location>
</feature>
<feature type="transmembrane region" description="Helical" evidence="1">
    <location>
        <begin position="74"/>
        <end position="92"/>
    </location>
</feature>
<proteinExistence type="predicted"/>
<keyword evidence="1" id="KW-1133">Transmembrane helix</keyword>
<feature type="domain" description="P-type ATPase C-terminal" evidence="2">
    <location>
        <begin position="1"/>
        <end position="95"/>
    </location>
</feature>
<keyword evidence="1" id="KW-0472">Membrane</keyword>
<evidence type="ECO:0000256" key="1">
    <source>
        <dbReference type="SAM" id="Phobius"/>
    </source>
</evidence>
<dbReference type="InterPro" id="IPR032630">
    <property type="entry name" value="P_typ_ATPase_c"/>
</dbReference>
<feature type="transmembrane region" description="Helical" evidence="1">
    <location>
        <begin position="12"/>
        <end position="33"/>
    </location>
</feature>
<organism evidence="3 4">
    <name type="scientific">Cirrhinus mrigala</name>
    <name type="common">Mrigala</name>
    <dbReference type="NCBI Taxonomy" id="683832"/>
    <lineage>
        <taxon>Eukaryota</taxon>
        <taxon>Metazoa</taxon>
        <taxon>Chordata</taxon>
        <taxon>Craniata</taxon>
        <taxon>Vertebrata</taxon>
        <taxon>Euteleostomi</taxon>
        <taxon>Actinopterygii</taxon>
        <taxon>Neopterygii</taxon>
        <taxon>Teleostei</taxon>
        <taxon>Ostariophysi</taxon>
        <taxon>Cypriniformes</taxon>
        <taxon>Cyprinidae</taxon>
        <taxon>Labeoninae</taxon>
        <taxon>Labeonini</taxon>
        <taxon>Cirrhinus</taxon>
    </lineage>
</organism>
<dbReference type="Proteomes" id="UP001529510">
    <property type="component" value="Unassembled WGS sequence"/>
</dbReference>
<dbReference type="EMBL" id="JAMKFB020000022">
    <property type="protein sequence ID" value="KAL0160234.1"/>
    <property type="molecule type" value="Genomic_DNA"/>
</dbReference>
<reference evidence="3 4" key="1">
    <citation type="submission" date="2024-05" db="EMBL/GenBank/DDBJ databases">
        <title>Genome sequencing and assembly of Indian major carp, Cirrhinus mrigala (Hamilton, 1822).</title>
        <authorList>
            <person name="Mohindra V."/>
            <person name="Chowdhury L.M."/>
            <person name="Lal K."/>
            <person name="Jena J.K."/>
        </authorList>
    </citation>
    <scope>NUCLEOTIDE SEQUENCE [LARGE SCALE GENOMIC DNA]</scope>
    <source>
        <strain evidence="3">CM1030</strain>
        <tissue evidence="3">Blood</tissue>
    </source>
</reference>
<gene>
    <name evidence="3" type="ORF">M9458_043959</name>
</gene>
<comment type="caution">
    <text evidence="3">The sequence shown here is derived from an EMBL/GenBank/DDBJ whole genome shotgun (WGS) entry which is preliminary data.</text>
</comment>
<dbReference type="Pfam" id="PF16212">
    <property type="entry name" value="PhoLip_ATPase_C"/>
    <property type="match status" value="1"/>
</dbReference>
<protein>
    <recommendedName>
        <fullName evidence="2">P-type ATPase C-terminal domain-containing protein</fullName>
    </recommendedName>
</protein>
<feature type="non-terminal residue" evidence="3">
    <location>
        <position position="102"/>
    </location>
</feature>
<feature type="transmembrane region" description="Helical" evidence="1">
    <location>
        <begin position="45"/>
        <end position="67"/>
    </location>
</feature>
<sequence length="102" mass="11633">VYSIGQKKQLFNPLVLAITLLYSFYTSIILFFIPMGILQYSALDYQTLAITVETTVVLTTTVEVILHTKFWTKFNVAAVVFSLVAFFLARLFTGSPKDYFFL</sequence>
<dbReference type="AlphaFoldDB" id="A0ABD0NDX8"/>
<evidence type="ECO:0000313" key="4">
    <source>
        <dbReference type="Proteomes" id="UP001529510"/>
    </source>
</evidence>
<evidence type="ECO:0000313" key="3">
    <source>
        <dbReference type="EMBL" id="KAL0160234.1"/>
    </source>
</evidence>
<accession>A0ABD0NDX8</accession>